<accession>A0A0D1YFK6</accession>
<evidence type="ECO:0000313" key="1">
    <source>
        <dbReference type="EMBL" id="KON95862.1"/>
    </source>
</evidence>
<proteinExistence type="predicted"/>
<keyword evidence="3" id="KW-1185">Reference proteome</keyword>
<gene>
    <name evidence="1" type="ORF">AF333_10565</name>
    <name evidence="2" type="ORF">SAMN04487909_14619</name>
</gene>
<evidence type="ECO:0000313" key="3">
    <source>
        <dbReference type="Proteomes" id="UP000037269"/>
    </source>
</evidence>
<dbReference type="AlphaFoldDB" id="A0A0D1YFK6"/>
<evidence type="ECO:0000313" key="2">
    <source>
        <dbReference type="EMBL" id="SDK26341.1"/>
    </source>
</evidence>
<dbReference type="Proteomes" id="UP000037269">
    <property type="component" value="Unassembled WGS sequence"/>
</dbReference>
<protein>
    <submittedName>
        <fullName evidence="1">Uncharacterized protein</fullName>
    </submittedName>
</protein>
<evidence type="ECO:0000313" key="4">
    <source>
        <dbReference type="Proteomes" id="UP000182836"/>
    </source>
</evidence>
<name>A0A0D1YFK6_ANEMI</name>
<sequence>MATTYGFEFIRNTAMVDANPRSYTLKTGESFKRGDLVTIDANGNITKANDTTKDNVVGVMATSISSAKAGETGPVYDEPGNIYRVSYTGADVTANTVGIGLKSSRLVDTAVVDGPLAVHAIDTNKKTMDVSIVKRLFN</sequence>
<reference evidence="1 3" key="1">
    <citation type="submission" date="2015-07" db="EMBL/GenBank/DDBJ databases">
        <title>Fjat-14205 dsm 2895.</title>
        <authorList>
            <person name="Liu B."/>
            <person name="Wang J."/>
            <person name="Zhu Y."/>
            <person name="Liu G."/>
            <person name="Chen Q."/>
            <person name="Chen Z."/>
            <person name="Lan J."/>
            <person name="Che J."/>
            <person name="Ge C."/>
            <person name="Shi H."/>
            <person name="Pan Z."/>
            <person name="Liu X."/>
        </authorList>
    </citation>
    <scope>NUCLEOTIDE SEQUENCE [LARGE SCALE GENOMIC DNA]</scope>
    <source>
        <strain evidence="1 3">DSM 2895</strain>
    </source>
</reference>
<dbReference type="EMBL" id="FNED01000046">
    <property type="protein sequence ID" value="SDK26341.1"/>
    <property type="molecule type" value="Genomic_DNA"/>
</dbReference>
<dbReference type="PATRIC" id="fig|47500.8.peg.5321"/>
<dbReference type="STRING" id="47500.AF333_10565"/>
<organism evidence="1 3">
    <name type="scientific">Aneurinibacillus migulanus</name>
    <name type="common">Bacillus migulanus</name>
    <dbReference type="NCBI Taxonomy" id="47500"/>
    <lineage>
        <taxon>Bacteria</taxon>
        <taxon>Bacillati</taxon>
        <taxon>Bacillota</taxon>
        <taxon>Bacilli</taxon>
        <taxon>Bacillales</taxon>
        <taxon>Paenibacillaceae</taxon>
        <taxon>Aneurinibacillus group</taxon>
        <taxon>Aneurinibacillus</taxon>
    </lineage>
</organism>
<dbReference type="GeneID" id="42305639"/>
<reference evidence="2 4" key="2">
    <citation type="submission" date="2016-10" db="EMBL/GenBank/DDBJ databases">
        <authorList>
            <person name="de Groot N.N."/>
        </authorList>
    </citation>
    <scope>NUCLEOTIDE SEQUENCE [LARGE SCALE GENOMIC DNA]</scope>
    <source>
        <strain evidence="2 4">DSM 2895</strain>
    </source>
</reference>
<dbReference type="Proteomes" id="UP000182836">
    <property type="component" value="Unassembled WGS sequence"/>
</dbReference>
<dbReference type="RefSeq" id="WP_043064936.1">
    <property type="nucleotide sequence ID" value="NZ_BJOA01000186.1"/>
</dbReference>
<dbReference type="EMBL" id="LGUG01000004">
    <property type="protein sequence ID" value="KON95862.1"/>
    <property type="molecule type" value="Genomic_DNA"/>
</dbReference>